<sequence>MPNYKYVAKDKTGKNVSGLAEMPDEVSLIDRLHRQELLVVSIHQTKAPKLQARSVKLDELVIFCRQLATMIDSGIPLAQTLSILAEQTEDKYLSEVTAKTRQDIEEGLSFSEALKKHQKVFSGLFISMVRAGEVSGQLDEVLDRLATYLEKVSVLKRKVRSSLIYPVVVISMAILITTFLLIKVVPTFKAIFVTLGGRLPLPTRILIGISDGIRSSFLYIVIILVILGIIIQRYVSTEKGRYNFDKMLLKVPIFGQLFRKVAVAKFSRTLSTLVKSGVPIIDSLEIVGKTSGNKIIEQAIIQATSSIKEGEPIAEPLARGNIFPPMVVRMISVGEQTGHLEKMLSKIADFYEEQVDAAVSALTSLIEPVVIVLLGTIIGGIVISLFLPIFSVLELIGH</sequence>
<gene>
    <name evidence="14" type="ORF">COV72_05100</name>
</gene>
<keyword evidence="9 12" id="KW-0472">Membrane</keyword>
<evidence type="ECO:0000256" key="12">
    <source>
        <dbReference type="SAM" id="Phobius"/>
    </source>
</evidence>
<dbReference type="EMBL" id="PCWA01000075">
    <property type="protein sequence ID" value="PIQ89021.1"/>
    <property type="molecule type" value="Genomic_DNA"/>
</dbReference>
<name>A0A2H0LXA2_9BACT</name>
<feature type="domain" description="Type II secretion system protein GspF" evidence="13">
    <location>
        <begin position="266"/>
        <end position="388"/>
    </location>
</feature>
<dbReference type="InterPro" id="IPR018076">
    <property type="entry name" value="T2SS_GspF_dom"/>
</dbReference>
<feature type="transmembrane region" description="Helical" evidence="12">
    <location>
        <begin position="205"/>
        <end position="231"/>
    </location>
</feature>
<dbReference type="InterPro" id="IPR001992">
    <property type="entry name" value="T2SS_GspF/T4SS_PilC_CS"/>
</dbReference>
<comment type="subcellular location">
    <subcellularLocation>
        <location evidence="2">Cell inner membrane</location>
        <topology evidence="2">Multi-pass membrane protein</topology>
    </subcellularLocation>
    <subcellularLocation>
        <location evidence="11">Cell membrane</location>
        <topology evidence="11">Multi-pass membrane protein</topology>
    </subcellularLocation>
</comment>
<dbReference type="InterPro" id="IPR042094">
    <property type="entry name" value="T2SS_GspF_sf"/>
</dbReference>
<comment type="function">
    <text evidence="1">Component of the type II secretion system inner membrane complex required for the energy-dependent secretion of extracellular factors such as proteases and toxins from the periplasm.</text>
</comment>
<evidence type="ECO:0000256" key="5">
    <source>
        <dbReference type="ARBA" id="ARBA00022475"/>
    </source>
</evidence>
<accession>A0A2H0LXA2</accession>
<reference evidence="14 15" key="1">
    <citation type="submission" date="2017-09" db="EMBL/GenBank/DDBJ databases">
        <title>Depth-based differentiation of microbial function through sediment-hosted aquifers and enrichment of novel symbionts in the deep terrestrial subsurface.</title>
        <authorList>
            <person name="Probst A.J."/>
            <person name="Ladd B."/>
            <person name="Jarett J.K."/>
            <person name="Geller-Mcgrath D.E."/>
            <person name="Sieber C.M."/>
            <person name="Emerson J.B."/>
            <person name="Anantharaman K."/>
            <person name="Thomas B.C."/>
            <person name="Malmstrom R."/>
            <person name="Stieglmeier M."/>
            <person name="Klingl A."/>
            <person name="Woyke T."/>
            <person name="Ryan C.M."/>
            <person name="Banfield J.F."/>
        </authorList>
    </citation>
    <scope>NUCLEOTIDE SEQUENCE [LARGE SCALE GENOMIC DNA]</scope>
    <source>
        <strain evidence="14">CG11_big_fil_rev_8_21_14_0_20_42_13</strain>
    </source>
</reference>
<evidence type="ECO:0000256" key="7">
    <source>
        <dbReference type="ARBA" id="ARBA00022692"/>
    </source>
</evidence>
<feature type="transmembrane region" description="Helical" evidence="12">
    <location>
        <begin position="369"/>
        <end position="393"/>
    </location>
</feature>
<evidence type="ECO:0000256" key="3">
    <source>
        <dbReference type="ARBA" id="ARBA00005745"/>
    </source>
</evidence>
<dbReference type="PANTHER" id="PTHR30012:SF0">
    <property type="entry name" value="TYPE II SECRETION SYSTEM PROTEIN F-RELATED"/>
    <property type="match status" value="1"/>
</dbReference>
<evidence type="ECO:0000256" key="4">
    <source>
        <dbReference type="ARBA" id="ARBA00022448"/>
    </source>
</evidence>
<keyword evidence="5" id="KW-1003">Cell membrane</keyword>
<dbReference type="Pfam" id="PF00482">
    <property type="entry name" value="T2SSF"/>
    <property type="match status" value="2"/>
</dbReference>
<dbReference type="InterPro" id="IPR003004">
    <property type="entry name" value="GspF/PilC"/>
</dbReference>
<keyword evidence="4 11" id="KW-0813">Transport</keyword>
<evidence type="ECO:0000256" key="6">
    <source>
        <dbReference type="ARBA" id="ARBA00022519"/>
    </source>
</evidence>
<dbReference type="Proteomes" id="UP000229641">
    <property type="component" value="Unassembled WGS sequence"/>
</dbReference>
<dbReference type="GO" id="GO:0009306">
    <property type="term" value="P:protein secretion"/>
    <property type="evidence" value="ECO:0007669"/>
    <property type="project" value="InterPro"/>
</dbReference>
<evidence type="ECO:0000313" key="14">
    <source>
        <dbReference type="EMBL" id="PIQ89021.1"/>
    </source>
</evidence>
<feature type="domain" description="Type II secretion system protein GspF" evidence="13">
    <location>
        <begin position="63"/>
        <end position="186"/>
    </location>
</feature>
<evidence type="ECO:0000256" key="8">
    <source>
        <dbReference type="ARBA" id="ARBA00022989"/>
    </source>
</evidence>
<organism evidence="14 15">
    <name type="scientific">Candidatus Ghiorseimicrobium undicola</name>
    <dbReference type="NCBI Taxonomy" id="1974746"/>
    <lineage>
        <taxon>Bacteria</taxon>
        <taxon>Pseudomonadati</taxon>
        <taxon>Candidatus Omnitrophota</taxon>
        <taxon>Candidatus Ghiorseimicrobium</taxon>
    </lineage>
</organism>
<evidence type="ECO:0000313" key="15">
    <source>
        <dbReference type="Proteomes" id="UP000229641"/>
    </source>
</evidence>
<dbReference type="FunFam" id="1.20.81.30:FF:000001">
    <property type="entry name" value="Type II secretion system protein F"/>
    <property type="match status" value="2"/>
</dbReference>
<dbReference type="PROSITE" id="PS00874">
    <property type="entry name" value="T2SP_F"/>
    <property type="match status" value="1"/>
</dbReference>
<dbReference type="AlphaFoldDB" id="A0A2H0LXA2"/>
<evidence type="ECO:0000256" key="11">
    <source>
        <dbReference type="RuleBase" id="RU003923"/>
    </source>
</evidence>
<evidence type="ECO:0000256" key="1">
    <source>
        <dbReference type="ARBA" id="ARBA00002684"/>
    </source>
</evidence>
<proteinExistence type="inferred from homology"/>
<comment type="similarity">
    <text evidence="3 11">Belongs to the GSP F family.</text>
</comment>
<protein>
    <recommendedName>
        <fullName evidence="10">General secretion pathway protein F</fullName>
    </recommendedName>
</protein>
<evidence type="ECO:0000256" key="10">
    <source>
        <dbReference type="ARBA" id="ARBA00030750"/>
    </source>
</evidence>
<feature type="transmembrane region" description="Helical" evidence="12">
    <location>
        <begin position="163"/>
        <end position="185"/>
    </location>
</feature>
<keyword evidence="7 11" id="KW-0812">Transmembrane</keyword>
<evidence type="ECO:0000259" key="13">
    <source>
        <dbReference type="Pfam" id="PF00482"/>
    </source>
</evidence>
<evidence type="ECO:0000256" key="9">
    <source>
        <dbReference type="ARBA" id="ARBA00023136"/>
    </source>
</evidence>
<dbReference type="GO" id="GO:0005886">
    <property type="term" value="C:plasma membrane"/>
    <property type="evidence" value="ECO:0007669"/>
    <property type="project" value="UniProtKB-SubCell"/>
</dbReference>
<dbReference type="Gene3D" id="1.20.81.30">
    <property type="entry name" value="Type II secretion system (T2SS), domain F"/>
    <property type="match status" value="2"/>
</dbReference>
<keyword evidence="8 12" id="KW-1133">Transmembrane helix</keyword>
<dbReference type="PANTHER" id="PTHR30012">
    <property type="entry name" value="GENERAL SECRETION PATHWAY PROTEIN"/>
    <property type="match status" value="1"/>
</dbReference>
<dbReference type="PRINTS" id="PR00812">
    <property type="entry name" value="BCTERIALGSPF"/>
</dbReference>
<comment type="caution">
    <text evidence="14">The sequence shown here is derived from an EMBL/GenBank/DDBJ whole genome shotgun (WGS) entry which is preliminary data.</text>
</comment>
<evidence type="ECO:0000256" key="2">
    <source>
        <dbReference type="ARBA" id="ARBA00004429"/>
    </source>
</evidence>
<keyword evidence="6" id="KW-0997">Cell inner membrane</keyword>